<evidence type="ECO:0000256" key="2">
    <source>
        <dbReference type="ARBA" id="ARBA00023015"/>
    </source>
</evidence>
<gene>
    <name evidence="6" type="ordered locus">Psta_1283</name>
</gene>
<reference evidence="6 7" key="1">
    <citation type="journal article" date="2009" name="Stand. Genomic Sci.">
        <title>Complete genome sequence of Pirellula staleyi type strain (ATCC 27377).</title>
        <authorList>
            <person name="Clum A."/>
            <person name="Tindall B.J."/>
            <person name="Sikorski J."/>
            <person name="Ivanova N."/>
            <person name="Mavrommatis K."/>
            <person name="Lucas S."/>
            <person name="Glavina del Rio T."/>
            <person name="Nolan M."/>
            <person name="Chen F."/>
            <person name="Tice H."/>
            <person name="Pitluck S."/>
            <person name="Cheng J.F."/>
            <person name="Chertkov O."/>
            <person name="Brettin T."/>
            <person name="Han C."/>
            <person name="Detter J.C."/>
            <person name="Kuske C."/>
            <person name="Bruce D."/>
            <person name="Goodwin L."/>
            <person name="Ovchinikova G."/>
            <person name="Pati A."/>
            <person name="Mikhailova N."/>
            <person name="Chen A."/>
            <person name="Palaniappan K."/>
            <person name="Land M."/>
            <person name="Hauser L."/>
            <person name="Chang Y.J."/>
            <person name="Jeffries C.D."/>
            <person name="Chain P."/>
            <person name="Rohde M."/>
            <person name="Goker M."/>
            <person name="Bristow J."/>
            <person name="Eisen J.A."/>
            <person name="Markowitz V."/>
            <person name="Hugenholtz P."/>
            <person name="Kyrpides N.C."/>
            <person name="Klenk H.P."/>
            <person name="Lapidus A."/>
        </authorList>
    </citation>
    <scope>NUCLEOTIDE SEQUENCE [LARGE SCALE GENOMIC DNA]</scope>
    <source>
        <strain evidence="7">ATCC 27377 / DSM 6068 / ICPB 4128</strain>
    </source>
</reference>
<dbReference type="InterPro" id="IPR036390">
    <property type="entry name" value="WH_DNA-bd_sf"/>
</dbReference>
<dbReference type="STRING" id="530564.Psta_1283"/>
<dbReference type="HOGENOM" id="CLU_119090_4_2_0"/>
<evidence type="ECO:0000256" key="5">
    <source>
        <dbReference type="SAM" id="MobiDB-lite"/>
    </source>
</evidence>
<evidence type="ECO:0000313" key="7">
    <source>
        <dbReference type="Proteomes" id="UP000001887"/>
    </source>
</evidence>
<evidence type="ECO:0000256" key="4">
    <source>
        <dbReference type="ARBA" id="ARBA00023163"/>
    </source>
</evidence>
<sequence precursor="true">MRRMSGLQLSIMRVLWQRGPSSVAEVQKELHSTRPLAYSTLATLLKRMEEKHAVRHITEGRTFIYEAMIQPEEAGHSLFADLLEHVFAGSPSQLVSHLLHTREIEPDEMARIESLVRKHQERTGADSTDDESMRDKSPRRSRRKDK</sequence>
<name>D2QW86_PIRSD</name>
<feature type="region of interest" description="Disordered" evidence="5">
    <location>
        <begin position="114"/>
        <end position="146"/>
    </location>
</feature>
<dbReference type="GO" id="GO:0045892">
    <property type="term" value="P:negative regulation of DNA-templated transcription"/>
    <property type="evidence" value="ECO:0007669"/>
    <property type="project" value="InterPro"/>
</dbReference>
<comment type="similarity">
    <text evidence="1">Belongs to the BlaI transcriptional regulatory family.</text>
</comment>
<dbReference type="EMBL" id="CP001848">
    <property type="protein sequence ID" value="ADB15961.1"/>
    <property type="molecule type" value="Genomic_DNA"/>
</dbReference>
<feature type="compositionally biased region" description="Basic and acidic residues" evidence="5">
    <location>
        <begin position="114"/>
        <end position="124"/>
    </location>
</feature>
<dbReference type="Proteomes" id="UP000001887">
    <property type="component" value="Chromosome"/>
</dbReference>
<dbReference type="PIRSF" id="PIRSF019455">
    <property type="entry name" value="CopR_AtkY"/>
    <property type="match status" value="1"/>
</dbReference>
<evidence type="ECO:0000256" key="3">
    <source>
        <dbReference type="ARBA" id="ARBA00023125"/>
    </source>
</evidence>
<keyword evidence="3" id="KW-0238">DNA-binding</keyword>
<keyword evidence="4" id="KW-0804">Transcription</keyword>
<organism evidence="6 7">
    <name type="scientific">Pirellula staleyi (strain ATCC 27377 / DSM 6068 / ICPB 4128)</name>
    <name type="common">Pirella staleyi</name>
    <dbReference type="NCBI Taxonomy" id="530564"/>
    <lineage>
        <taxon>Bacteria</taxon>
        <taxon>Pseudomonadati</taxon>
        <taxon>Planctomycetota</taxon>
        <taxon>Planctomycetia</taxon>
        <taxon>Pirellulales</taxon>
        <taxon>Pirellulaceae</taxon>
        <taxon>Pirellula</taxon>
    </lineage>
</organism>
<dbReference type="GO" id="GO:0003677">
    <property type="term" value="F:DNA binding"/>
    <property type="evidence" value="ECO:0007669"/>
    <property type="project" value="UniProtKB-KW"/>
</dbReference>
<protein>
    <submittedName>
        <fullName evidence="6">Transcriptional repressor, CopY family</fullName>
    </submittedName>
</protein>
<dbReference type="KEGG" id="psl:Psta_1283"/>
<accession>D2QW86</accession>
<evidence type="ECO:0000313" key="6">
    <source>
        <dbReference type="EMBL" id="ADB15961.1"/>
    </source>
</evidence>
<dbReference type="AlphaFoldDB" id="D2QW86"/>
<dbReference type="eggNOG" id="COG3682">
    <property type="taxonomic scope" value="Bacteria"/>
</dbReference>
<evidence type="ECO:0000256" key="1">
    <source>
        <dbReference type="ARBA" id="ARBA00011046"/>
    </source>
</evidence>
<dbReference type="SUPFAM" id="SSF46785">
    <property type="entry name" value="Winged helix' DNA-binding domain"/>
    <property type="match status" value="1"/>
</dbReference>
<keyword evidence="2" id="KW-0805">Transcription regulation</keyword>
<dbReference type="Pfam" id="PF03965">
    <property type="entry name" value="Penicillinase_R"/>
    <property type="match status" value="1"/>
</dbReference>
<dbReference type="InterPro" id="IPR005650">
    <property type="entry name" value="BlaI_family"/>
</dbReference>
<keyword evidence="7" id="KW-1185">Reference proteome</keyword>
<dbReference type="InterPro" id="IPR036388">
    <property type="entry name" value="WH-like_DNA-bd_sf"/>
</dbReference>
<dbReference type="Gene3D" id="1.10.10.10">
    <property type="entry name" value="Winged helix-like DNA-binding domain superfamily/Winged helix DNA-binding domain"/>
    <property type="match status" value="1"/>
</dbReference>
<proteinExistence type="inferred from homology"/>